<sequence>MDTATAPVADPIATTQSYTRLQAAAEKLGLDIYGGFHPTPAEMRRSPGITQPQHAAPGVPHGTLILLGTAPSFWPQFRSSPEAQDGAADPVDRWSRRVITALAEAWQAIPAFPFTGPPYAPFVRWALATGRCFTSPSQMLVHDRYGMMISFRGALYLTTHLDLPPPPRAEAPCLSCDTQPCLTACPVAALNDGGPYDLAACHDHLDSPAGASCLSAGCLARRACPLSAGADRLPAQSAHHMRYFHIK</sequence>
<name>A0A2I7KD06_9RHOB</name>
<evidence type="ECO:0000313" key="2">
    <source>
        <dbReference type="Proteomes" id="UP000236447"/>
    </source>
</evidence>
<reference evidence="1 2" key="1">
    <citation type="journal article" date="2017" name="Front. Microbiol.">
        <title>Phaeobacter piscinae sp. nov., a species of the Roseobacter group and potential aquaculture probiont.</title>
        <authorList>
            <person name="Sonnenschein E.C."/>
            <person name="Phippen C.B.W."/>
            <person name="Nielsen K.F."/>
            <person name="Mateiu R.V."/>
            <person name="Melchiorsen J."/>
            <person name="Gram L."/>
            <person name="Overmann J."/>
            <person name="Freese H.M."/>
        </authorList>
    </citation>
    <scope>NUCLEOTIDE SEQUENCE [LARGE SCALE GENOMIC DNA]</scope>
    <source>
        <strain evidence="1 2">P88</strain>
    </source>
</reference>
<organism evidence="1 2">
    <name type="scientific">Phaeobacter inhibens</name>
    <dbReference type="NCBI Taxonomy" id="221822"/>
    <lineage>
        <taxon>Bacteria</taxon>
        <taxon>Pseudomonadati</taxon>
        <taxon>Pseudomonadota</taxon>
        <taxon>Alphaproteobacteria</taxon>
        <taxon>Rhodobacterales</taxon>
        <taxon>Roseobacteraceae</taxon>
        <taxon>Phaeobacter</taxon>
    </lineage>
</organism>
<accession>A0A2I7KD06</accession>
<reference evidence="1 2" key="2">
    <citation type="journal article" date="2017" name="Genome Biol. Evol.">
        <title>Trajectories and Drivers of Genome Evolution in Surface-Associated Marine Phaeobacter.</title>
        <authorList>
            <person name="Freese H.M."/>
            <person name="Sikorski J."/>
            <person name="Bunk B."/>
            <person name="Scheuner C."/>
            <person name="Meier-Kolthoff J.P."/>
            <person name="Sproer C."/>
            <person name="Gram L."/>
            <person name="Overmann J."/>
        </authorList>
    </citation>
    <scope>NUCLEOTIDE SEQUENCE [LARGE SCALE GENOMIC DNA]</scope>
    <source>
        <strain evidence="1 2">P88</strain>
    </source>
</reference>
<proteinExistence type="predicted"/>
<dbReference type="EMBL" id="CP010725">
    <property type="protein sequence ID" value="AUR00464.1"/>
    <property type="molecule type" value="Genomic_DNA"/>
</dbReference>
<dbReference type="Proteomes" id="UP000236447">
    <property type="component" value="Chromosome"/>
</dbReference>
<protein>
    <recommendedName>
        <fullName evidence="3">Ferredoxin</fullName>
    </recommendedName>
</protein>
<dbReference type="AlphaFoldDB" id="A0A2I7KD06"/>
<dbReference type="RefSeq" id="WP_102884375.1">
    <property type="nucleotide sequence ID" value="NZ_CP010725.1"/>
</dbReference>
<evidence type="ECO:0000313" key="1">
    <source>
        <dbReference type="EMBL" id="AUR00464.1"/>
    </source>
</evidence>
<evidence type="ECO:0008006" key="3">
    <source>
        <dbReference type="Google" id="ProtNLM"/>
    </source>
</evidence>
<gene>
    <name evidence="1" type="ORF">PhaeoP88_03133</name>
</gene>